<feature type="compositionally biased region" description="Polar residues" evidence="12">
    <location>
        <begin position="280"/>
        <end position="313"/>
    </location>
</feature>
<dbReference type="PANTHER" id="PTHR12966:SF0">
    <property type="entry name" value="NADH DEHYDROGENASE [UBIQUINONE] 1 ALPHA SUBCOMPLEX SUBUNIT 13"/>
    <property type="match status" value="1"/>
</dbReference>
<evidence type="ECO:0000256" key="1">
    <source>
        <dbReference type="ARBA" id="ARBA00004298"/>
    </source>
</evidence>
<dbReference type="GO" id="GO:0003677">
    <property type="term" value="F:DNA binding"/>
    <property type="evidence" value="ECO:0007669"/>
    <property type="project" value="UniProtKB-UniRule"/>
</dbReference>
<reference evidence="15" key="1">
    <citation type="submission" date="2022-07" db="EMBL/GenBank/DDBJ databases">
        <title>The genome of Lyophyllum shimeji provides insight into the initial evolution of ectomycorrhizal fungal genome.</title>
        <authorList>
            <person name="Kobayashi Y."/>
            <person name="Shibata T."/>
            <person name="Hirakawa H."/>
            <person name="Shigenobu S."/>
            <person name="Nishiyama T."/>
            <person name="Yamada A."/>
            <person name="Hasebe M."/>
            <person name="Kawaguchi M."/>
        </authorList>
    </citation>
    <scope>NUCLEOTIDE SEQUENCE</scope>
    <source>
        <strain evidence="15">AT787</strain>
    </source>
</reference>
<comment type="caution">
    <text evidence="15">The sequence shown here is derived from an EMBL/GenBank/DDBJ whole genome shotgun (WGS) entry which is preliminary data.</text>
</comment>
<feature type="compositionally biased region" description="Basic and acidic residues" evidence="12">
    <location>
        <begin position="636"/>
        <end position="646"/>
    </location>
</feature>
<keyword evidence="3" id="KW-0813">Transport</keyword>
<protein>
    <submittedName>
        <fullName evidence="15">High mobility group protein</fullName>
    </submittedName>
</protein>
<dbReference type="SUPFAM" id="SSF47095">
    <property type="entry name" value="HMG-box"/>
    <property type="match status" value="2"/>
</dbReference>
<dbReference type="OrthoDB" id="5550281at2759"/>
<keyword evidence="6" id="KW-0999">Mitochondrion inner membrane</keyword>
<dbReference type="GO" id="GO:0005634">
    <property type="term" value="C:nucleus"/>
    <property type="evidence" value="ECO:0007669"/>
    <property type="project" value="UniProtKB-UniRule"/>
</dbReference>
<dbReference type="AlphaFoldDB" id="A0A9P3UI82"/>
<organism evidence="15 16">
    <name type="scientific">Lyophyllum shimeji</name>
    <name type="common">Hon-shimeji</name>
    <name type="synonym">Tricholoma shimeji</name>
    <dbReference type="NCBI Taxonomy" id="47721"/>
    <lineage>
        <taxon>Eukaryota</taxon>
        <taxon>Fungi</taxon>
        <taxon>Dikarya</taxon>
        <taxon>Basidiomycota</taxon>
        <taxon>Agaricomycotina</taxon>
        <taxon>Agaricomycetes</taxon>
        <taxon>Agaricomycetidae</taxon>
        <taxon>Agaricales</taxon>
        <taxon>Tricholomatineae</taxon>
        <taxon>Lyophyllaceae</taxon>
        <taxon>Lyophyllum</taxon>
    </lineage>
</organism>
<dbReference type="InterPro" id="IPR009071">
    <property type="entry name" value="HMG_box_dom"/>
</dbReference>
<dbReference type="GO" id="GO:0005743">
    <property type="term" value="C:mitochondrial inner membrane"/>
    <property type="evidence" value="ECO:0007669"/>
    <property type="project" value="UniProtKB-SubCell"/>
</dbReference>
<evidence type="ECO:0000256" key="4">
    <source>
        <dbReference type="ARBA" id="ARBA00022660"/>
    </source>
</evidence>
<keyword evidence="5 13" id="KW-0812">Transmembrane</keyword>
<feature type="DNA-binding region" description="HMG box" evidence="11">
    <location>
        <begin position="526"/>
        <end position="598"/>
    </location>
</feature>
<evidence type="ECO:0000313" key="16">
    <source>
        <dbReference type="Proteomes" id="UP001063166"/>
    </source>
</evidence>
<feature type="domain" description="HMG box" evidence="14">
    <location>
        <begin position="526"/>
        <end position="598"/>
    </location>
</feature>
<feature type="DNA-binding region" description="HMG box" evidence="11">
    <location>
        <begin position="422"/>
        <end position="491"/>
    </location>
</feature>
<evidence type="ECO:0000256" key="5">
    <source>
        <dbReference type="ARBA" id="ARBA00022692"/>
    </source>
</evidence>
<evidence type="ECO:0000256" key="9">
    <source>
        <dbReference type="ARBA" id="ARBA00023128"/>
    </source>
</evidence>
<sequence length="646" mass="71981">MPPPGGFEHVKYKRNLPFRGPSSYVVLGGVTAICAYGFYRLGKGNLEKRELQRENVWSRIHLVPLLMAEGDRDMYRREQAALAREKEIMKDVTGWEFPRLYYAPIDSPMKPASPVLTFDDSSACSPTDTDQMLFGPFDFEEFVTSTSPDPSWNPFTDLDDDVKPKPGYDYTGSPLHPNFGLDASHASPTDSGYFDSTGSYGMAMQKSSPLPDNHLILSNWINDPELSLASSSSPIPIPSPGNVSQTSSSFIPFPEHLHFPQNAAFSPTEFAALHPLPRSMSPTSSIEEQYSPRQRVESISPQDTSLHTPSWASQLYVPRALRSSSSSRPSVRHSPLDSTVRPRVSSLRGSVTSGQLFQPSSAPAFTEPSATRAYSRRADSVSAGEDPDATVRRKKRSPPVEDPVTQAKANPEPVLKSVLRPPKLAPSAWQLYFTDWIQKQQAFGTRKLNVAQAAKEAGQEYASLTNEEKEPYKRRSQAAKEARERELAAYMRKLTPDDIKRENAFRAAQRKAGKSRKSNIKDPNAPKKPLSAYFMFLQRIRANPHLVQEIFGDETETTKQSVLAAAKWRSMTDAERQPFLAQAEQEKMEYEAARRIYEEGSPSYGSSNINFSILPGSPPFPTMKLESESESDGNAADDRLDRALRS</sequence>
<feature type="region of interest" description="Disordered" evidence="12">
    <location>
        <begin position="608"/>
        <end position="646"/>
    </location>
</feature>
<feature type="compositionally biased region" description="Low complexity" evidence="12">
    <location>
        <begin position="318"/>
        <end position="333"/>
    </location>
</feature>
<feature type="region of interest" description="Disordered" evidence="12">
    <location>
        <begin position="276"/>
        <end position="411"/>
    </location>
</feature>
<dbReference type="Pfam" id="PF09011">
    <property type="entry name" value="HMG_box_2"/>
    <property type="match status" value="1"/>
</dbReference>
<evidence type="ECO:0000256" key="10">
    <source>
        <dbReference type="ARBA" id="ARBA00023136"/>
    </source>
</evidence>
<comment type="similarity">
    <text evidence="2">Belongs to the complex I NDUFA13 subunit family.</text>
</comment>
<dbReference type="InterPro" id="IPR009346">
    <property type="entry name" value="GRIM-19"/>
</dbReference>
<evidence type="ECO:0000256" key="6">
    <source>
        <dbReference type="ARBA" id="ARBA00022792"/>
    </source>
</evidence>
<evidence type="ECO:0000256" key="11">
    <source>
        <dbReference type="PROSITE-ProRule" id="PRU00267"/>
    </source>
</evidence>
<keyword evidence="10 13" id="KW-0472">Membrane</keyword>
<dbReference type="PROSITE" id="PS50118">
    <property type="entry name" value="HMG_BOX_2"/>
    <property type="match status" value="2"/>
</dbReference>
<gene>
    <name evidence="15" type="ORF">LshimejAT787_0109420</name>
</gene>
<keyword evidence="9" id="KW-0496">Mitochondrion</keyword>
<evidence type="ECO:0000259" key="14">
    <source>
        <dbReference type="PROSITE" id="PS50118"/>
    </source>
</evidence>
<evidence type="ECO:0000256" key="2">
    <source>
        <dbReference type="ARBA" id="ARBA00007312"/>
    </source>
</evidence>
<keyword evidence="16" id="KW-1185">Reference proteome</keyword>
<proteinExistence type="inferred from homology"/>
<keyword evidence="4" id="KW-0679">Respiratory chain</keyword>
<dbReference type="Gene3D" id="1.10.30.10">
    <property type="entry name" value="High mobility group box domain"/>
    <property type="match status" value="2"/>
</dbReference>
<dbReference type="InterPro" id="IPR036910">
    <property type="entry name" value="HMG_box_dom_sf"/>
</dbReference>
<feature type="transmembrane region" description="Helical" evidence="13">
    <location>
        <begin position="20"/>
        <end position="39"/>
    </location>
</feature>
<evidence type="ECO:0000256" key="8">
    <source>
        <dbReference type="ARBA" id="ARBA00022989"/>
    </source>
</evidence>
<evidence type="ECO:0000256" key="12">
    <source>
        <dbReference type="SAM" id="MobiDB-lite"/>
    </source>
</evidence>
<dbReference type="Pfam" id="PF00505">
    <property type="entry name" value="HMG_box"/>
    <property type="match status" value="1"/>
</dbReference>
<dbReference type="EMBL" id="BRPK01000001">
    <property type="protein sequence ID" value="GLB34058.1"/>
    <property type="molecule type" value="Genomic_DNA"/>
</dbReference>
<accession>A0A9P3UI82</accession>
<keyword evidence="8 13" id="KW-1133">Transmembrane helix</keyword>
<dbReference type="PANTHER" id="PTHR12966">
    <property type="entry name" value="NADH DEHYDROGENASE UBIQUINONE 1 ALPHA SUBCOMPLEX SUBUNIT 13"/>
    <property type="match status" value="1"/>
</dbReference>
<keyword evidence="11" id="KW-0238">DNA-binding</keyword>
<evidence type="ECO:0000256" key="13">
    <source>
        <dbReference type="SAM" id="Phobius"/>
    </source>
</evidence>
<keyword evidence="7" id="KW-0249">Electron transport</keyword>
<evidence type="ECO:0000313" key="15">
    <source>
        <dbReference type="EMBL" id="GLB34058.1"/>
    </source>
</evidence>
<keyword evidence="11" id="KW-0539">Nucleus</keyword>
<comment type="subcellular location">
    <subcellularLocation>
        <location evidence="1">Mitochondrion inner membrane</location>
        <topology evidence="1">Single-pass membrane protein</topology>
        <orientation evidence="1">Matrix side</orientation>
    </subcellularLocation>
</comment>
<feature type="domain" description="HMG box" evidence="14">
    <location>
        <begin position="422"/>
        <end position="491"/>
    </location>
</feature>
<dbReference type="GO" id="GO:0045271">
    <property type="term" value="C:respiratory chain complex I"/>
    <property type="evidence" value="ECO:0007669"/>
    <property type="project" value="UniProtKB-ARBA"/>
</dbReference>
<dbReference type="Proteomes" id="UP001063166">
    <property type="component" value="Unassembled WGS sequence"/>
</dbReference>
<name>A0A9P3UI82_LYOSH</name>
<dbReference type="SMART" id="SM00398">
    <property type="entry name" value="HMG"/>
    <property type="match status" value="2"/>
</dbReference>
<feature type="compositionally biased region" description="Polar residues" evidence="12">
    <location>
        <begin position="347"/>
        <end position="363"/>
    </location>
</feature>
<evidence type="ECO:0000256" key="7">
    <source>
        <dbReference type="ARBA" id="ARBA00022982"/>
    </source>
</evidence>
<dbReference type="Pfam" id="PF06212">
    <property type="entry name" value="GRIM-19"/>
    <property type="match status" value="1"/>
</dbReference>
<evidence type="ECO:0000256" key="3">
    <source>
        <dbReference type="ARBA" id="ARBA00022448"/>
    </source>
</evidence>